<dbReference type="GO" id="GO:0005634">
    <property type="term" value="C:nucleus"/>
    <property type="evidence" value="ECO:0007669"/>
    <property type="project" value="TreeGrafter"/>
</dbReference>
<protein>
    <recommendedName>
        <fullName evidence="2">VQ domain-containing protein</fullName>
    </recommendedName>
</protein>
<dbReference type="InterPro" id="IPR039607">
    <property type="entry name" value="VQ_8/17/18/20/21/25"/>
</dbReference>
<dbReference type="AlphaFoldDB" id="A0A9P1A0V5"/>
<gene>
    <name evidence="3" type="ORF">CEURO_LOCUS22644</name>
</gene>
<name>A0A9P1A0V5_CUSEU</name>
<accession>A0A9P1A0V5</accession>
<dbReference type="Pfam" id="PF05678">
    <property type="entry name" value="VQ"/>
    <property type="match status" value="1"/>
</dbReference>
<dbReference type="EMBL" id="CAMAPE010000083">
    <property type="protein sequence ID" value="CAH9120240.1"/>
    <property type="molecule type" value="Genomic_DNA"/>
</dbReference>
<dbReference type="PANTHER" id="PTHR33143:SF50">
    <property type="entry name" value="PROTEIN MKS1"/>
    <property type="match status" value="1"/>
</dbReference>
<dbReference type="OrthoDB" id="1518325at2759"/>
<keyword evidence="4" id="KW-1185">Reference proteome</keyword>
<feature type="compositionally biased region" description="Pro residues" evidence="1">
    <location>
        <begin position="44"/>
        <end position="53"/>
    </location>
</feature>
<organism evidence="3 4">
    <name type="scientific">Cuscuta europaea</name>
    <name type="common">European dodder</name>
    <dbReference type="NCBI Taxonomy" id="41803"/>
    <lineage>
        <taxon>Eukaryota</taxon>
        <taxon>Viridiplantae</taxon>
        <taxon>Streptophyta</taxon>
        <taxon>Embryophyta</taxon>
        <taxon>Tracheophyta</taxon>
        <taxon>Spermatophyta</taxon>
        <taxon>Magnoliopsida</taxon>
        <taxon>eudicotyledons</taxon>
        <taxon>Gunneridae</taxon>
        <taxon>Pentapetalae</taxon>
        <taxon>asterids</taxon>
        <taxon>lamiids</taxon>
        <taxon>Solanales</taxon>
        <taxon>Convolvulaceae</taxon>
        <taxon>Cuscuteae</taxon>
        <taxon>Cuscuta</taxon>
        <taxon>Cuscuta subgen. Cuscuta</taxon>
    </lineage>
</organism>
<proteinExistence type="predicted"/>
<evidence type="ECO:0000256" key="1">
    <source>
        <dbReference type="SAM" id="MobiDB-lite"/>
    </source>
</evidence>
<reference evidence="3" key="1">
    <citation type="submission" date="2022-07" db="EMBL/GenBank/DDBJ databases">
        <authorList>
            <person name="Macas J."/>
            <person name="Novak P."/>
            <person name="Neumann P."/>
        </authorList>
    </citation>
    <scope>NUCLEOTIDE SEQUENCE</scope>
</reference>
<evidence type="ECO:0000259" key="2">
    <source>
        <dbReference type="Pfam" id="PF05678"/>
    </source>
</evidence>
<evidence type="ECO:0000313" key="3">
    <source>
        <dbReference type="EMBL" id="CAH9120240.1"/>
    </source>
</evidence>
<comment type="caution">
    <text evidence="3">The sequence shown here is derived from an EMBL/GenBank/DDBJ whole genome shotgun (WGS) entry which is preliminary data.</text>
</comment>
<feature type="domain" description="VQ" evidence="2">
    <location>
        <begin position="73"/>
        <end position="97"/>
    </location>
</feature>
<dbReference type="PANTHER" id="PTHR33143">
    <property type="entry name" value="F16F4.1 PROTEIN-RELATED"/>
    <property type="match status" value="1"/>
</dbReference>
<evidence type="ECO:0000313" key="4">
    <source>
        <dbReference type="Proteomes" id="UP001152484"/>
    </source>
</evidence>
<sequence>MDSTPPDCTFGITDRPSPTRRELLGPRPAPLRVNKDSHKIKKPPVAPHPPPNALPRTAAPAAQNPQPVIIYAVSPKVIHTTVGDFMNVVQRLTGTSSSYGDSLPAAGGSGALSPAARLASIEKVSPSDRQPEMPSLEEAATDIQQIIESSTVERGQIQGILSPAPTSLLPISPSGHFPPASDPFMFMNSMLSPSPSALFSAPLVFPSPSSMDHFNLYSFDF</sequence>
<feature type="region of interest" description="Disordered" evidence="1">
    <location>
        <begin position="1"/>
        <end position="60"/>
    </location>
</feature>
<dbReference type="InterPro" id="IPR008889">
    <property type="entry name" value="VQ"/>
</dbReference>
<dbReference type="Proteomes" id="UP001152484">
    <property type="component" value="Unassembled WGS sequence"/>
</dbReference>